<dbReference type="CDD" id="cd01247">
    <property type="entry name" value="PH_FAPP1_FAPP2"/>
    <property type="match status" value="1"/>
</dbReference>
<feature type="compositionally biased region" description="Polar residues" evidence="7">
    <location>
        <begin position="250"/>
        <end position="264"/>
    </location>
</feature>
<reference evidence="10" key="1">
    <citation type="submission" date="2025-08" db="UniProtKB">
        <authorList>
            <consortium name="RefSeq"/>
        </authorList>
    </citation>
    <scope>IDENTIFICATION</scope>
</reference>
<dbReference type="FunCoup" id="A0A6J2RBU3">
    <property type="interactions" value="682"/>
</dbReference>
<dbReference type="Proteomes" id="UP000504630">
    <property type="component" value="Chromosome 16"/>
</dbReference>
<dbReference type="FunFam" id="1.10.3520.10:FF:000001">
    <property type="entry name" value="Pleckstrin domain-containing family A member 8"/>
    <property type="match status" value="1"/>
</dbReference>
<dbReference type="KEGG" id="cgob:115020944"/>
<dbReference type="CTD" id="84725"/>
<dbReference type="FunFam" id="2.30.29.30:FF:000085">
    <property type="entry name" value="Pleckstrin homology domain-containing family A member 8"/>
    <property type="match status" value="1"/>
</dbReference>
<dbReference type="SUPFAM" id="SSF110004">
    <property type="entry name" value="Glycolipid transfer protein, GLTP"/>
    <property type="match status" value="1"/>
</dbReference>
<name>A0A6J2RBU3_COTGO</name>
<evidence type="ECO:0000313" key="10">
    <source>
        <dbReference type="RefSeq" id="XP_029306902.1"/>
    </source>
</evidence>
<dbReference type="GeneID" id="115020944"/>
<dbReference type="OrthoDB" id="1854502at2759"/>
<evidence type="ECO:0000256" key="3">
    <source>
        <dbReference type="ARBA" id="ARBA00016588"/>
    </source>
</evidence>
<dbReference type="GO" id="GO:0005829">
    <property type="term" value="C:cytosol"/>
    <property type="evidence" value="ECO:0007669"/>
    <property type="project" value="TreeGrafter"/>
</dbReference>
<dbReference type="GO" id="GO:0005794">
    <property type="term" value="C:Golgi apparatus"/>
    <property type="evidence" value="ECO:0007669"/>
    <property type="project" value="UniProtKB-SubCell"/>
</dbReference>
<evidence type="ECO:0000256" key="6">
    <source>
        <dbReference type="ARBA" id="ARBA00023136"/>
    </source>
</evidence>
<feature type="region of interest" description="Disordered" evidence="7">
    <location>
        <begin position="177"/>
        <end position="358"/>
    </location>
</feature>
<keyword evidence="6" id="KW-0472">Membrane</keyword>
<feature type="compositionally biased region" description="Basic and acidic residues" evidence="7">
    <location>
        <begin position="343"/>
        <end position="355"/>
    </location>
</feature>
<dbReference type="GO" id="GO:1902387">
    <property type="term" value="F:ceramide 1-phosphate binding"/>
    <property type="evidence" value="ECO:0007669"/>
    <property type="project" value="TreeGrafter"/>
</dbReference>
<evidence type="ECO:0000256" key="4">
    <source>
        <dbReference type="ARBA" id="ARBA00022448"/>
    </source>
</evidence>
<dbReference type="InterPro" id="IPR036497">
    <property type="entry name" value="GLTP_sf"/>
</dbReference>
<dbReference type="Pfam" id="PF00169">
    <property type="entry name" value="PH"/>
    <property type="match status" value="1"/>
</dbReference>
<proteinExistence type="predicted"/>
<feature type="compositionally biased region" description="Low complexity" evidence="7">
    <location>
        <begin position="328"/>
        <end position="338"/>
    </location>
</feature>
<gene>
    <name evidence="10" type="primary">plekha8</name>
</gene>
<dbReference type="InParanoid" id="A0A6J2RBU3"/>
<dbReference type="InterPro" id="IPR001849">
    <property type="entry name" value="PH_domain"/>
</dbReference>
<dbReference type="InterPro" id="IPR014830">
    <property type="entry name" value="Glycolipid_transfer_prot_dom"/>
</dbReference>
<dbReference type="SUPFAM" id="SSF50729">
    <property type="entry name" value="PH domain-like"/>
    <property type="match status" value="1"/>
</dbReference>
<dbReference type="InterPro" id="IPR011993">
    <property type="entry name" value="PH-like_dom_sf"/>
</dbReference>
<evidence type="ECO:0000259" key="8">
    <source>
        <dbReference type="PROSITE" id="PS50003"/>
    </source>
</evidence>
<keyword evidence="9" id="KW-1185">Reference proteome</keyword>
<evidence type="ECO:0000256" key="2">
    <source>
        <dbReference type="ARBA" id="ARBA00004198"/>
    </source>
</evidence>
<keyword evidence="4" id="KW-0813">Transport</keyword>
<sequence>MEGMLHKWTNYISGWQPRWFVLDGGTLSYYDSQEDALKGCKGSIKISVCEIQVHSSDSTRVDLTIPGEQYFYLRAINAAERQKWLVALGTAKACLTDNRTKREKELQENTDALKTKMSELRLYCDLLLQQVNKIKENDELGDTEETGIDTGNMVKSTCTTFLKTLEECMHIANRTFSTDMTTQSPPESPPVAAIKPQKIKPVNHLKQNLGEKSRDLAETSGEEIAHDNQSLDSGAEGTDAPDEPDRPEQHSSPSDIDAANGNSSVHEEGGDPALHTTQNTPEIEHYDQPAEGDEENEADDQEETKQEQKHKVDQSQEEHDNNNEEVNAVQPQHQQEAVQDQEEAQHEGETSRDLAELEDTEQVETFFSTMSHRFSDIRLDDDNGIPTQEFLDSCYAIVPVLDKLGSTVFAPVKMDFVGNIKKINQKLMSDPDSFPTLQSIVLHEVRTDNARMRNSATEALLWLGRGLKFLKEFLSEVNAGEQDIQGALNNAYGKTLRQYHGWVVRGVFALALRAAPSYQSFASALVTREGDQMKGSFTSGIHKDLGVYLPAMGKQLAILDALYEEYNLESDEVV</sequence>
<keyword evidence="5" id="KW-0333">Golgi apparatus</keyword>
<dbReference type="PANTHER" id="PTHR10219">
    <property type="entry name" value="GLYCOLIPID TRANSFER PROTEIN-RELATED"/>
    <property type="match status" value="1"/>
</dbReference>
<accession>A0A6J2RBU3</accession>
<evidence type="ECO:0000256" key="7">
    <source>
        <dbReference type="SAM" id="MobiDB-lite"/>
    </source>
</evidence>
<dbReference type="PROSITE" id="PS50003">
    <property type="entry name" value="PH_DOMAIN"/>
    <property type="match status" value="1"/>
</dbReference>
<dbReference type="GO" id="GO:1902388">
    <property type="term" value="F:ceramide 1-phosphate transfer activity"/>
    <property type="evidence" value="ECO:0007669"/>
    <property type="project" value="TreeGrafter"/>
</dbReference>
<dbReference type="SMART" id="SM00233">
    <property type="entry name" value="PH"/>
    <property type="match status" value="1"/>
</dbReference>
<dbReference type="GO" id="GO:0016020">
    <property type="term" value="C:membrane"/>
    <property type="evidence" value="ECO:0007669"/>
    <property type="project" value="UniProtKB-SubCell"/>
</dbReference>
<dbReference type="RefSeq" id="XP_029306902.1">
    <property type="nucleotide sequence ID" value="XM_029451042.1"/>
</dbReference>
<dbReference type="Gene3D" id="2.30.29.30">
    <property type="entry name" value="Pleckstrin-homology domain (PH domain)/Phosphotyrosine-binding domain (PTB)"/>
    <property type="match status" value="1"/>
</dbReference>
<evidence type="ECO:0000256" key="5">
    <source>
        <dbReference type="ARBA" id="ARBA00023034"/>
    </source>
</evidence>
<dbReference type="AlphaFoldDB" id="A0A6J2RBU3"/>
<evidence type="ECO:0000256" key="1">
    <source>
        <dbReference type="ARBA" id="ARBA00004170"/>
    </source>
</evidence>
<feature type="compositionally biased region" description="Basic and acidic residues" evidence="7">
    <location>
        <begin position="303"/>
        <end position="322"/>
    </location>
</feature>
<dbReference type="Gene3D" id="1.10.3520.10">
    <property type="entry name" value="Glycolipid transfer protein"/>
    <property type="match status" value="1"/>
</dbReference>
<dbReference type="Pfam" id="PF08718">
    <property type="entry name" value="GLTP"/>
    <property type="match status" value="1"/>
</dbReference>
<feature type="domain" description="PH" evidence="8">
    <location>
        <begin position="1"/>
        <end position="93"/>
    </location>
</feature>
<organism evidence="9 10">
    <name type="scientific">Cottoperca gobio</name>
    <name type="common">Frogmouth</name>
    <name type="synonym">Aphritis gobio</name>
    <dbReference type="NCBI Taxonomy" id="56716"/>
    <lineage>
        <taxon>Eukaryota</taxon>
        <taxon>Metazoa</taxon>
        <taxon>Chordata</taxon>
        <taxon>Craniata</taxon>
        <taxon>Vertebrata</taxon>
        <taxon>Euteleostomi</taxon>
        <taxon>Actinopterygii</taxon>
        <taxon>Neopterygii</taxon>
        <taxon>Teleostei</taxon>
        <taxon>Neoteleostei</taxon>
        <taxon>Acanthomorphata</taxon>
        <taxon>Eupercaria</taxon>
        <taxon>Perciformes</taxon>
        <taxon>Notothenioidei</taxon>
        <taxon>Bovichtidae</taxon>
        <taxon>Cottoperca</taxon>
    </lineage>
</organism>
<feature type="compositionally biased region" description="Acidic residues" evidence="7">
    <location>
        <begin position="290"/>
        <end position="302"/>
    </location>
</feature>
<comment type="subcellular location">
    <subcellularLocation>
        <location evidence="2">Golgi apparatus</location>
        <location evidence="2">trans-Golgi network membrane</location>
    </subcellularLocation>
    <subcellularLocation>
        <location evidence="1">Membrane</location>
        <topology evidence="1">Peripheral membrane protein</topology>
    </subcellularLocation>
</comment>
<dbReference type="PANTHER" id="PTHR10219:SF25">
    <property type="entry name" value="PLECKSTRIN HOMOLOGY DOMAIN-CONTAINING FAMILY A MEMBER 8"/>
    <property type="match status" value="1"/>
</dbReference>
<protein>
    <recommendedName>
        <fullName evidence="3">Pleckstrin homology domain-containing family A member 8</fullName>
    </recommendedName>
</protein>
<evidence type="ECO:0000313" key="9">
    <source>
        <dbReference type="Proteomes" id="UP000504630"/>
    </source>
</evidence>